<reference evidence="4" key="1">
    <citation type="journal article" date="2020" name="Stud. Mycol.">
        <title>101 Dothideomycetes genomes: a test case for predicting lifestyles and emergence of pathogens.</title>
        <authorList>
            <person name="Haridas S."/>
            <person name="Albert R."/>
            <person name="Binder M."/>
            <person name="Bloem J."/>
            <person name="Labutti K."/>
            <person name="Salamov A."/>
            <person name="Andreopoulos B."/>
            <person name="Baker S."/>
            <person name="Barry K."/>
            <person name="Bills G."/>
            <person name="Bluhm B."/>
            <person name="Cannon C."/>
            <person name="Castanera R."/>
            <person name="Culley D."/>
            <person name="Daum C."/>
            <person name="Ezra D."/>
            <person name="Gonzalez J."/>
            <person name="Henrissat B."/>
            <person name="Kuo A."/>
            <person name="Liang C."/>
            <person name="Lipzen A."/>
            <person name="Lutzoni F."/>
            <person name="Magnuson J."/>
            <person name="Mondo S."/>
            <person name="Nolan M."/>
            <person name="Ohm R."/>
            <person name="Pangilinan J."/>
            <person name="Park H.-J."/>
            <person name="Ramirez L."/>
            <person name="Alfaro M."/>
            <person name="Sun H."/>
            <person name="Tritt A."/>
            <person name="Yoshinaga Y."/>
            <person name="Zwiers L.-H."/>
            <person name="Turgeon B."/>
            <person name="Goodwin S."/>
            <person name="Spatafora J."/>
            <person name="Crous P."/>
            <person name="Grigoriev I."/>
        </authorList>
    </citation>
    <scope>NUCLEOTIDE SEQUENCE</scope>
    <source>
        <strain evidence="4">CBS 125425</strain>
    </source>
</reference>
<dbReference type="AlphaFoldDB" id="A0A9P4QPI9"/>
<evidence type="ECO:0000313" key="4">
    <source>
        <dbReference type="EMBL" id="KAF2731298.1"/>
    </source>
</evidence>
<dbReference type="Proteomes" id="UP000799444">
    <property type="component" value="Unassembled WGS sequence"/>
</dbReference>
<dbReference type="CDD" id="cd12087">
    <property type="entry name" value="TM_EGFR-like"/>
    <property type="match status" value="1"/>
</dbReference>
<evidence type="ECO:0000256" key="1">
    <source>
        <dbReference type="SAM" id="MobiDB-lite"/>
    </source>
</evidence>
<keyword evidence="3" id="KW-0732">Signal</keyword>
<comment type="caution">
    <text evidence="4">The sequence shown here is derived from an EMBL/GenBank/DDBJ whole genome shotgun (WGS) entry which is preliminary data.</text>
</comment>
<evidence type="ECO:0000256" key="2">
    <source>
        <dbReference type="SAM" id="Phobius"/>
    </source>
</evidence>
<feature type="region of interest" description="Disordered" evidence="1">
    <location>
        <begin position="328"/>
        <end position="366"/>
    </location>
</feature>
<dbReference type="OrthoDB" id="3800140at2759"/>
<dbReference type="EMBL" id="ML996199">
    <property type="protein sequence ID" value="KAF2731298.1"/>
    <property type="molecule type" value="Genomic_DNA"/>
</dbReference>
<keyword evidence="5" id="KW-1185">Reference proteome</keyword>
<sequence>MLSTAVSALLVSSAAVASAQDFWWSYPPDNNYTVPAYDPMFEICGTSCSDCRENATQCYSSEFTNICYEPQAAETCCQDIYGTACGEGYYCAYNPSEVAYCCESGTSVDDCGKVVEDSLSTAVGGAEATRVITVTPTAAFQPTSTGATQVDRPNRTPAPKIPGFNANSNNNNNNGTKTEESGLSTGDKIGIAVGAVGGVGLLAAAVAFFIAHRRHKKQPKYNAMGGVGGVGGHNPANQMLMPPQFGGAPVPMHAPSAYEPMKHAQEQQQPLMMGTAVAPGPAMSPFHDTHAVPDRSVSPQPSLYSVPPMYQDSPSGAISPPKGGMPYVAGGMAMQTPPPPPVPAFVELPDRGSEPQELSGQAAARK</sequence>
<keyword evidence="2" id="KW-0472">Membrane</keyword>
<feature type="compositionally biased region" description="Low complexity" evidence="1">
    <location>
        <begin position="165"/>
        <end position="174"/>
    </location>
</feature>
<protein>
    <submittedName>
        <fullName evidence="4">Uncharacterized protein</fullName>
    </submittedName>
</protein>
<feature type="signal peptide" evidence="3">
    <location>
        <begin position="1"/>
        <end position="19"/>
    </location>
</feature>
<name>A0A9P4QPI9_9PLEO</name>
<keyword evidence="2" id="KW-0812">Transmembrane</keyword>
<feature type="chain" id="PRO_5040330154" evidence="3">
    <location>
        <begin position="20"/>
        <end position="366"/>
    </location>
</feature>
<proteinExistence type="predicted"/>
<organism evidence="4 5">
    <name type="scientific">Polyplosphaeria fusca</name>
    <dbReference type="NCBI Taxonomy" id="682080"/>
    <lineage>
        <taxon>Eukaryota</taxon>
        <taxon>Fungi</taxon>
        <taxon>Dikarya</taxon>
        <taxon>Ascomycota</taxon>
        <taxon>Pezizomycotina</taxon>
        <taxon>Dothideomycetes</taxon>
        <taxon>Pleosporomycetidae</taxon>
        <taxon>Pleosporales</taxon>
        <taxon>Tetraplosphaeriaceae</taxon>
        <taxon>Polyplosphaeria</taxon>
    </lineage>
</organism>
<feature type="region of interest" description="Disordered" evidence="1">
    <location>
        <begin position="140"/>
        <end position="182"/>
    </location>
</feature>
<keyword evidence="2" id="KW-1133">Transmembrane helix</keyword>
<evidence type="ECO:0000313" key="5">
    <source>
        <dbReference type="Proteomes" id="UP000799444"/>
    </source>
</evidence>
<gene>
    <name evidence="4" type="ORF">EJ04DRAFT_514714</name>
</gene>
<accession>A0A9P4QPI9</accession>
<evidence type="ECO:0000256" key="3">
    <source>
        <dbReference type="SAM" id="SignalP"/>
    </source>
</evidence>
<feature type="transmembrane region" description="Helical" evidence="2">
    <location>
        <begin position="189"/>
        <end position="211"/>
    </location>
</feature>